<feature type="compositionally biased region" description="Basic and acidic residues" evidence="11">
    <location>
        <begin position="83"/>
        <end position="99"/>
    </location>
</feature>
<evidence type="ECO:0000256" key="5">
    <source>
        <dbReference type="ARBA" id="ARBA00022703"/>
    </source>
</evidence>
<comment type="caution">
    <text evidence="13">The sequence shown here is derived from an EMBL/GenBank/DDBJ whole genome shotgun (WGS) entry which is preliminary data.</text>
</comment>
<keyword evidence="5" id="KW-0053">Apoptosis</keyword>
<keyword evidence="4 12" id="KW-0812">Transmembrane</keyword>
<dbReference type="PANTHER" id="PTHR13448:SF0">
    <property type="entry name" value="TRANSMEMBRANE PROTEIN 214"/>
    <property type="match status" value="1"/>
</dbReference>
<dbReference type="OrthoDB" id="10022292at2759"/>
<keyword evidence="6" id="KW-0256">Endoplasmic reticulum</keyword>
<evidence type="ECO:0000256" key="3">
    <source>
        <dbReference type="ARBA" id="ARBA00011720"/>
    </source>
</evidence>
<dbReference type="EMBL" id="CAJNOC010001043">
    <property type="protein sequence ID" value="CAF0829529.1"/>
    <property type="molecule type" value="Genomic_DNA"/>
</dbReference>
<keyword evidence="8 12" id="KW-0472">Membrane</keyword>
<dbReference type="AlphaFoldDB" id="A0A813UXS1"/>
<comment type="similarity">
    <text evidence="2">Belongs to the TMEM214 family.</text>
</comment>
<feature type="region of interest" description="Disordered" evidence="11">
    <location>
        <begin position="26"/>
        <end position="106"/>
    </location>
</feature>
<sequence length="719" mass="82822">MTNTASANLGWEVAGGKKAGKKIDIKPKVQKKEVPKIEHAPPIRTDTTIYDLIRESDNDSDIDEINNNKKTKQVKQQPVVSEVKVESPKKATRTKEQKESLNLVNSSIQANQKKKIDVKPAKNPDTELENKLKDLKSEDFEKQLTQLTALFQNNTLTISENLVAYLNKELETVSDIDPLNTHENESSYPMLKLEKNVLKFLNGYFSKMKMSDAEKLFEYCLTSLFIDNQKVPATHGFKIAFQLIAKFNPNLLINLNKTNEVINANKHRHQRLLISLWALGQFGYYNLSNGIKIWFDSMLPQINVKGCSNFVITYLHNILQHHKVEANSKVDLVLNLDEYNRIYDLIHDKNLPKETSQKLKVSFDVLRDLFSQEMVKNSQNFEVLLSKLPSEKSPRQSDLLQVLVEVLLKNKESVLKWKQCYAKNLSQSVILLEEVNSHHLKEFKSLRDTRDVLRYFEEQSSHILDRLNPSHKESAHAKTHHFNRSKSSAKSGSEIDLMKKFNHLVKRINKENFKQVSIGSMVFKTLFYTVLAVSLFFYWDASYNKSIYTNSAKKQLEKYGLLEHTLKLIESAKQLALTIQKAVSHYALIGQNKFKEHVVPFALDAWKTTKTYTNTAWVNSEPYRNTIVIYYNEGIEYVRTNFPVVVKNLDSCLQLAVNYATTMFGLVFYYVSMGVEFVGVKLFGWKNGELEKVLLDGFKFGLDKLAHGFQLVTDYFNKL</sequence>
<comment type="function">
    <text evidence="10">Critical mediator, in cooperation with CASP4, of endoplasmic reticulum-stress induced apoptosis. Required or the activation of CASP4 following endoplasmic reticulum stress.</text>
</comment>
<evidence type="ECO:0000256" key="11">
    <source>
        <dbReference type="SAM" id="MobiDB-lite"/>
    </source>
</evidence>
<evidence type="ECO:0000256" key="6">
    <source>
        <dbReference type="ARBA" id="ARBA00022824"/>
    </source>
</evidence>
<protein>
    <recommendedName>
        <fullName evidence="15">Transmembrane protein 214</fullName>
    </recommendedName>
</protein>
<keyword evidence="7 12" id="KW-1133">Transmembrane helix</keyword>
<evidence type="ECO:0000256" key="10">
    <source>
        <dbReference type="ARBA" id="ARBA00024938"/>
    </source>
</evidence>
<dbReference type="GO" id="GO:0005789">
    <property type="term" value="C:endoplasmic reticulum membrane"/>
    <property type="evidence" value="ECO:0007669"/>
    <property type="project" value="UniProtKB-SubCell"/>
</dbReference>
<keyword evidence="9" id="KW-0325">Glycoprotein</keyword>
<evidence type="ECO:0000256" key="4">
    <source>
        <dbReference type="ARBA" id="ARBA00022692"/>
    </source>
</evidence>
<reference evidence="13" key="1">
    <citation type="submission" date="2021-02" db="EMBL/GenBank/DDBJ databases">
        <authorList>
            <person name="Nowell W R."/>
        </authorList>
    </citation>
    <scope>NUCLEOTIDE SEQUENCE</scope>
    <source>
        <strain evidence="13">Ploen Becks lab</strain>
    </source>
</reference>
<dbReference type="GO" id="GO:0006915">
    <property type="term" value="P:apoptotic process"/>
    <property type="evidence" value="ECO:0007669"/>
    <property type="project" value="UniProtKB-KW"/>
</dbReference>
<dbReference type="GO" id="GO:0005794">
    <property type="term" value="C:Golgi apparatus"/>
    <property type="evidence" value="ECO:0007669"/>
    <property type="project" value="TreeGrafter"/>
</dbReference>
<accession>A0A813UXS1</accession>
<proteinExistence type="inferred from homology"/>
<evidence type="ECO:0000256" key="1">
    <source>
        <dbReference type="ARBA" id="ARBA00004477"/>
    </source>
</evidence>
<gene>
    <name evidence="13" type="ORF">OXX778_LOCUS7890</name>
</gene>
<feature type="transmembrane region" description="Helical" evidence="12">
    <location>
        <begin position="516"/>
        <end position="539"/>
    </location>
</feature>
<feature type="compositionally biased region" description="Basic and acidic residues" evidence="11">
    <location>
        <begin position="26"/>
        <end position="41"/>
    </location>
</feature>
<dbReference type="PANTHER" id="PTHR13448">
    <property type="entry name" value="TRANSMEMBRANE PROTEIN 214"/>
    <property type="match status" value="1"/>
</dbReference>
<comment type="subcellular location">
    <subcellularLocation>
        <location evidence="1">Endoplasmic reticulum membrane</location>
        <topology evidence="1">Multi-pass membrane protein</topology>
    </subcellularLocation>
</comment>
<evidence type="ECO:0000256" key="8">
    <source>
        <dbReference type="ARBA" id="ARBA00023136"/>
    </source>
</evidence>
<keyword evidence="14" id="KW-1185">Reference proteome</keyword>
<name>A0A813UXS1_9BILA</name>
<evidence type="ECO:0000313" key="13">
    <source>
        <dbReference type="EMBL" id="CAF0829529.1"/>
    </source>
</evidence>
<evidence type="ECO:0008006" key="15">
    <source>
        <dbReference type="Google" id="ProtNLM"/>
    </source>
</evidence>
<evidence type="ECO:0000256" key="9">
    <source>
        <dbReference type="ARBA" id="ARBA00023180"/>
    </source>
</evidence>
<organism evidence="13 14">
    <name type="scientific">Brachionus calyciflorus</name>
    <dbReference type="NCBI Taxonomy" id="104777"/>
    <lineage>
        <taxon>Eukaryota</taxon>
        <taxon>Metazoa</taxon>
        <taxon>Spiralia</taxon>
        <taxon>Gnathifera</taxon>
        <taxon>Rotifera</taxon>
        <taxon>Eurotatoria</taxon>
        <taxon>Monogononta</taxon>
        <taxon>Pseudotrocha</taxon>
        <taxon>Ploima</taxon>
        <taxon>Brachionidae</taxon>
        <taxon>Brachionus</taxon>
    </lineage>
</organism>
<dbReference type="Pfam" id="PF10151">
    <property type="entry name" value="TMEM214"/>
    <property type="match status" value="1"/>
</dbReference>
<evidence type="ECO:0000256" key="12">
    <source>
        <dbReference type="SAM" id="Phobius"/>
    </source>
</evidence>
<comment type="subunit">
    <text evidence="3">Constitutively interacts with CASP4; required for the localization of procaspase 4 to the ER.</text>
</comment>
<evidence type="ECO:0000313" key="14">
    <source>
        <dbReference type="Proteomes" id="UP000663879"/>
    </source>
</evidence>
<dbReference type="InterPro" id="IPR019308">
    <property type="entry name" value="TMEM214"/>
</dbReference>
<evidence type="ECO:0000256" key="7">
    <source>
        <dbReference type="ARBA" id="ARBA00022989"/>
    </source>
</evidence>
<evidence type="ECO:0000256" key="2">
    <source>
        <dbReference type="ARBA" id="ARBA00007984"/>
    </source>
</evidence>
<dbReference type="Proteomes" id="UP000663879">
    <property type="component" value="Unassembled WGS sequence"/>
</dbReference>